<organism evidence="1 2">
    <name type="scientific">Marchantia polymorpha subsp. ruderalis</name>
    <dbReference type="NCBI Taxonomy" id="1480154"/>
    <lineage>
        <taxon>Eukaryota</taxon>
        <taxon>Viridiplantae</taxon>
        <taxon>Streptophyta</taxon>
        <taxon>Embryophyta</taxon>
        <taxon>Marchantiophyta</taxon>
        <taxon>Marchantiopsida</taxon>
        <taxon>Marchantiidae</taxon>
        <taxon>Marchantiales</taxon>
        <taxon>Marchantiaceae</taxon>
        <taxon>Marchantia</taxon>
    </lineage>
</organism>
<protein>
    <recommendedName>
        <fullName evidence="3">Fungal lipase-like domain-containing protein</fullName>
    </recommendedName>
</protein>
<evidence type="ECO:0008006" key="3">
    <source>
        <dbReference type="Google" id="ProtNLM"/>
    </source>
</evidence>
<keyword evidence="2" id="KW-1185">Reference proteome</keyword>
<evidence type="ECO:0000313" key="1">
    <source>
        <dbReference type="EMBL" id="OAE24030.1"/>
    </source>
</evidence>
<gene>
    <name evidence="1" type="ORF">AXG93_4079s1190</name>
</gene>
<dbReference type="SUPFAM" id="SSF53474">
    <property type="entry name" value="alpha/beta-Hydrolases"/>
    <property type="match status" value="1"/>
</dbReference>
<comment type="caution">
    <text evidence="1">The sequence shown here is derived from an EMBL/GenBank/DDBJ whole genome shotgun (WGS) entry which is preliminary data.</text>
</comment>
<accession>A0A176VT91</accession>
<dbReference type="PANTHER" id="PTHR31479:SF39">
    <property type="entry name" value="FUNGAL LIPASE-LIKE DOMAIN-CONTAINING PROTEIN"/>
    <property type="match status" value="1"/>
</dbReference>
<dbReference type="AlphaFoldDB" id="A0A176VT91"/>
<dbReference type="InterPro" id="IPR029058">
    <property type="entry name" value="AB_hydrolase_fold"/>
</dbReference>
<proteinExistence type="predicted"/>
<reference evidence="1" key="1">
    <citation type="submission" date="2016-03" db="EMBL/GenBank/DDBJ databases">
        <title>Mechanisms controlling the formation of the plant cell surface in tip-growing cells are functionally conserved among land plants.</title>
        <authorList>
            <person name="Honkanen S."/>
            <person name="Jones V.A."/>
            <person name="Morieri G."/>
            <person name="Champion C."/>
            <person name="Hetherington A.J."/>
            <person name="Kelly S."/>
            <person name="Saint-Marcoux D."/>
            <person name="Proust H."/>
            <person name="Prescott H."/>
            <person name="Dolan L."/>
        </authorList>
    </citation>
    <scope>NUCLEOTIDE SEQUENCE [LARGE SCALE GENOMIC DNA]</scope>
    <source>
        <tissue evidence="1">Whole gametophyte</tissue>
    </source>
</reference>
<dbReference type="PANTHER" id="PTHR31479">
    <property type="entry name" value="ALPHA/BETA-HYDROLASES SUPERFAMILY PROTEIN"/>
    <property type="match status" value="1"/>
</dbReference>
<dbReference type="EMBL" id="LVLJ01002688">
    <property type="protein sequence ID" value="OAE24030.1"/>
    <property type="molecule type" value="Genomic_DNA"/>
</dbReference>
<dbReference type="Gene3D" id="3.40.50.1820">
    <property type="entry name" value="alpha/beta hydrolase"/>
    <property type="match status" value="1"/>
</dbReference>
<sequence>MKQAVIDKVLKYDKYLTSTDYLPPQIGYMIASKLIKIIKTGNTDSNLNGFMVWGERAGLGLSGARVRLCTGIVSRRLSLMTIPDHPYHFGTRDQTMETIGFLGAGMVYGAYKVYNNKKEKQAKKNDPQLIFPTNDQQDDARVLKIRKRVILGRLVYAMYDRFKGKPVKEYQEWWTKVHYHLVPLESVLTTDELNLYKTELKNERENKYFGVFRRNEGSPSAEAPDWVVAIRGTHIKALADLLNDYKIVVEKLHSSNMIPLLQAVVCRLGAQHGYCNVNVTGHSLGAAAGLLVCRRLALQGCLVEGHFFNPPFATLESMARTCSHVVKHAIEAFPGKGEKLLHAGKRLGKKFLHHVVTDAAVDIERRRQALAEFKTLAEANWSPYLYVNKYDFICSKFLSHFRKAIHGSVDENQKKWYSSVRRGETESFHLFPCAHLVSIEIYQIRPISAHKLWNWMDPHVSYEFMQAKLIPWPLT</sequence>
<name>A0A176VT91_MARPO</name>
<dbReference type="Proteomes" id="UP000077202">
    <property type="component" value="Unassembled WGS sequence"/>
</dbReference>
<evidence type="ECO:0000313" key="2">
    <source>
        <dbReference type="Proteomes" id="UP000077202"/>
    </source>
</evidence>